<evidence type="ECO:0000313" key="2">
    <source>
        <dbReference type="Proteomes" id="UP000053825"/>
    </source>
</evidence>
<gene>
    <name evidence="1" type="ORF">WH47_12072</name>
</gene>
<proteinExistence type="predicted"/>
<dbReference type="AlphaFoldDB" id="A0A0L7R187"/>
<keyword evidence="2" id="KW-1185">Reference proteome</keyword>
<name>A0A0L7R187_9HYME</name>
<sequence length="50" mass="5732">MFGNCTRFPPGLTASVLLPLQLNLDSPFGRPALWYSFGLLRMREMILYNL</sequence>
<dbReference type="Proteomes" id="UP000053825">
    <property type="component" value="Unassembled WGS sequence"/>
</dbReference>
<evidence type="ECO:0000313" key="1">
    <source>
        <dbReference type="EMBL" id="KOC64608.1"/>
    </source>
</evidence>
<organism evidence="1 2">
    <name type="scientific">Habropoda laboriosa</name>
    <dbReference type="NCBI Taxonomy" id="597456"/>
    <lineage>
        <taxon>Eukaryota</taxon>
        <taxon>Metazoa</taxon>
        <taxon>Ecdysozoa</taxon>
        <taxon>Arthropoda</taxon>
        <taxon>Hexapoda</taxon>
        <taxon>Insecta</taxon>
        <taxon>Pterygota</taxon>
        <taxon>Neoptera</taxon>
        <taxon>Endopterygota</taxon>
        <taxon>Hymenoptera</taxon>
        <taxon>Apocrita</taxon>
        <taxon>Aculeata</taxon>
        <taxon>Apoidea</taxon>
        <taxon>Anthophila</taxon>
        <taxon>Apidae</taxon>
        <taxon>Habropoda</taxon>
    </lineage>
</organism>
<accession>A0A0L7R187</accession>
<protein>
    <submittedName>
        <fullName evidence="1">Uncharacterized protein</fullName>
    </submittedName>
</protein>
<reference evidence="1 2" key="1">
    <citation type="submission" date="2015-07" db="EMBL/GenBank/DDBJ databases">
        <title>The genome of Habropoda laboriosa.</title>
        <authorList>
            <person name="Pan H."/>
            <person name="Kapheim K."/>
        </authorList>
    </citation>
    <scope>NUCLEOTIDE SEQUENCE [LARGE SCALE GENOMIC DNA]</scope>
    <source>
        <strain evidence="1">0110345459</strain>
    </source>
</reference>
<dbReference type="EMBL" id="KQ414668">
    <property type="protein sequence ID" value="KOC64608.1"/>
    <property type="molecule type" value="Genomic_DNA"/>
</dbReference>